<gene>
    <name evidence="1" type="ORF">AAA799N04_01154</name>
</gene>
<accession>A0A081RMG4</accession>
<proteinExistence type="predicted"/>
<evidence type="ECO:0000313" key="2">
    <source>
        <dbReference type="Proteomes" id="UP000028059"/>
    </source>
</evidence>
<reference evidence="1 2" key="1">
    <citation type="submission" date="2014-06" db="EMBL/GenBank/DDBJ databases">
        <authorList>
            <person name="Ngugi D.K."/>
            <person name="Blom J."/>
            <person name="Alam I."/>
            <person name="Rashid M."/>
            <person name="Ba Alawi W."/>
            <person name="Zhang G."/>
            <person name="Hikmawan T."/>
            <person name="Guan Y."/>
            <person name="Antunes A."/>
            <person name="Siam R."/>
            <person name="ElDorry H."/>
            <person name="Bajic V."/>
            <person name="Stingl U."/>
        </authorList>
    </citation>
    <scope>NUCLEOTIDE SEQUENCE [LARGE SCALE GENOMIC DNA]</scope>
    <source>
        <strain evidence="1">SCGC AAA799-N04</strain>
    </source>
</reference>
<dbReference type="InterPro" id="IPR038735">
    <property type="entry name" value="MSMEG_1276-like_NTP-PPase_dom"/>
</dbReference>
<comment type="caution">
    <text evidence="1">The sequence shown here is derived from an EMBL/GenBank/DDBJ whole genome shotgun (WGS) entry which is preliminary data.</text>
</comment>
<organism evidence="1 2">
    <name type="scientific">Marine Group I thaumarchaeote SCGC AAA799-N04</name>
    <dbReference type="NCBI Taxonomy" id="1502293"/>
    <lineage>
        <taxon>Archaea</taxon>
        <taxon>Nitrososphaerota</taxon>
        <taxon>Marine Group I</taxon>
    </lineage>
</organism>
<keyword evidence="1" id="KW-0378">Hydrolase</keyword>
<evidence type="ECO:0000313" key="1">
    <source>
        <dbReference type="EMBL" id="KEQ56387.1"/>
    </source>
</evidence>
<dbReference type="Proteomes" id="UP000028059">
    <property type="component" value="Unassembled WGS sequence"/>
</dbReference>
<dbReference type="GO" id="GO:0016787">
    <property type="term" value="F:hydrolase activity"/>
    <property type="evidence" value="ECO:0007669"/>
    <property type="project" value="UniProtKB-KW"/>
</dbReference>
<keyword evidence="2" id="KW-1185">Reference proteome</keyword>
<sequence length="105" mass="12307">MGTMNYNKAIRDKIPEIIEKDGHKCDVRTLSDDEFLLKLEEKLLEELQEYQESKSIEELADILEVIYRISELKGSSKQNLEEIRVKKAENRGKFEKNLFLVESSD</sequence>
<dbReference type="AlphaFoldDB" id="A0A081RMG4"/>
<dbReference type="CDD" id="cd11532">
    <property type="entry name" value="NTP-PPase_COG4997"/>
    <property type="match status" value="1"/>
</dbReference>
<name>A0A081RMG4_9ARCH</name>
<dbReference type="PATRIC" id="fig|1502293.3.peg.1072"/>
<protein>
    <submittedName>
        <fullName evidence="1">Phosphoribosyl-ATP pyrophosphohydrolase protein</fullName>
    </submittedName>
</protein>
<dbReference type="EMBL" id="JOKN01000020">
    <property type="protein sequence ID" value="KEQ56387.1"/>
    <property type="molecule type" value="Genomic_DNA"/>
</dbReference>